<feature type="chain" id="PRO_5034115681" evidence="6">
    <location>
        <begin position="18"/>
        <end position="245"/>
    </location>
</feature>
<dbReference type="InterPro" id="IPR013783">
    <property type="entry name" value="Ig-like_fold"/>
</dbReference>
<dbReference type="Pfam" id="PF08205">
    <property type="entry name" value="C2-set_2"/>
    <property type="match status" value="1"/>
</dbReference>
<dbReference type="Pfam" id="PF13927">
    <property type="entry name" value="Ig_3"/>
    <property type="match status" value="1"/>
</dbReference>
<dbReference type="KEGG" id="cvn:111121174"/>
<dbReference type="GO" id="GO:0005886">
    <property type="term" value="C:plasma membrane"/>
    <property type="evidence" value="ECO:0007669"/>
    <property type="project" value="TreeGrafter"/>
</dbReference>
<evidence type="ECO:0000313" key="9">
    <source>
        <dbReference type="RefSeq" id="XP_022318034.1"/>
    </source>
</evidence>
<name>A0A8B8CS45_CRAVI</name>
<dbReference type="SMART" id="SM00408">
    <property type="entry name" value="IGc2"/>
    <property type="match status" value="1"/>
</dbReference>
<keyword evidence="4" id="KW-0325">Glycoprotein</keyword>
<accession>A0A8B8CS45</accession>
<keyword evidence="3" id="KW-1015">Disulfide bond</keyword>
<dbReference type="Proteomes" id="UP000694844">
    <property type="component" value="Chromosome 2"/>
</dbReference>
<dbReference type="AlphaFoldDB" id="A0A8B8CS45"/>
<keyword evidence="6" id="KW-0732">Signal</keyword>
<evidence type="ECO:0000256" key="4">
    <source>
        <dbReference type="ARBA" id="ARBA00023180"/>
    </source>
</evidence>
<feature type="domain" description="Ig-like" evidence="7">
    <location>
        <begin position="16"/>
        <end position="111"/>
    </location>
</feature>
<evidence type="ECO:0000256" key="1">
    <source>
        <dbReference type="ARBA" id="ARBA00004479"/>
    </source>
</evidence>
<evidence type="ECO:0000256" key="5">
    <source>
        <dbReference type="ARBA" id="ARBA00023319"/>
    </source>
</evidence>
<dbReference type="InterPro" id="IPR003599">
    <property type="entry name" value="Ig_sub"/>
</dbReference>
<dbReference type="RefSeq" id="XP_022318034.1">
    <property type="nucleotide sequence ID" value="XM_022462326.1"/>
</dbReference>
<keyword evidence="2" id="KW-0472">Membrane</keyword>
<protein>
    <submittedName>
        <fullName evidence="9">Peroxidasin-like</fullName>
    </submittedName>
</protein>
<dbReference type="GO" id="GO:0050839">
    <property type="term" value="F:cell adhesion molecule binding"/>
    <property type="evidence" value="ECO:0007669"/>
    <property type="project" value="TreeGrafter"/>
</dbReference>
<evidence type="ECO:0000256" key="3">
    <source>
        <dbReference type="ARBA" id="ARBA00023157"/>
    </source>
</evidence>
<dbReference type="GO" id="GO:0098609">
    <property type="term" value="P:cell-cell adhesion"/>
    <property type="evidence" value="ECO:0007669"/>
    <property type="project" value="TreeGrafter"/>
</dbReference>
<dbReference type="InterPro" id="IPR051275">
    <property type="entry name" value="Cell_adhesion_signaling"/>
</dbReference>
<dbReference type="InterPro" id="IPR013162">
    <property type="entry name" value="CD80_C2-set"/>
</dbReference>
<gene>
    <name evidence="9" type="primary">LOC111121174</name>
</gene>
<comment type="subcellular location">
    <subcellularLocation>
        <location evidence="1">Membrane</location>
        <topology evidence="1">Single-pass type I membrane protein</topology>
    </subcellularLocation>
</comment>
<feature type="domain" description="Ig-like" evidence="7">
    <location>
        <begin position="118"/>
        <end position="215"/>
    </location>
</feature>
<keyword evidence="5" id="KW-0393">Immunoglobulin domain</keyword>
<dbReference type="OrthoDB" id="6413693at2759"/>
<dbReference type="InterPro" id="IPR003598">
    <property type="entry name" value="Ig_sub2"/>
</dbReference>
<organism evidence="8 9">
    <name type="scientific">Crassostrea virginica</name>
    <name type="common">Eastern oyster</name>
    <dbReference type="NCBI Taxonomy" id="6565"/>
    <lineage>
        <taxon>Eukaryota</taxon>
        <taxon>Metazoa</taxon>
        <taxon>Spiralia</taxon>
        <taxon>Lophotrochozoa</taxon>
        <taxon>Mollusca</taxon>
        <taxon>Bivalvia</taxon>
        <taxon>Autobranchia</taxon>
        <taxon>Pteriomorphia</taxon>
        <taxon>Ostreida</taxon>
        <taxon>Ostreoidea</taxon>
        <taxon>Ostreidae</taxon>
        <taxon>Crassostrea</taxon>
    </lineage>
</organism>
<keyword evidence="8" id="KW-1185">Reference proteome</keyword>
<dbReference type="GeneID" id="111121174"/>
<sequence>MIGYLLLIGCLVGLGQSVTFVIEPFNTSAAIGSTGTLACIATNLGSDKVSWKKKQSSGTGYDSLTFDTNILSSTANKYAVSGTANLTIYNVASSDEGLYQCAIGSTIREISFTPVVLPNNVSVYWENSPYAGRVVNITCRATYGNPPPYLKWFKGVNQMELTQNAYYYTTNVRSSGYGDAVSTMAMALTGLDQNQEIRCEAAYDGYDRAMEYTLNIQLNGGASLKAQGILAALFVACSLALKNFQ</sequence>
<proteinExistence type="predicted"/>
<dbReference type="InterPro" id="IPR007110">
    <property type="entry name" value="Ig-like_dom"/>
</dbReference>
<dbReference type="PANTHER" id="PTHR11640:SF31">
    <property type="entry name" value="IRREGULAR CHIASM C-ROUGHEST PROTEIN-RELATED"/>
    <property type="match status" value="1"/>
</dbReference>
<feature type="signal peptide" evidence="6">
    <location>
        <begin position="1"/>
        <end position="17"/>
    </location>
</feature>
<dbReference type="InterPro" id="IPR036179">
    <property type="entry name" value="Ig-like_dom_sf"/>
</dbReference>
<dbReference type="GO" id="GO:0005911">
    <property type="term" value="C:cell-cell junction"/>
    <property type="evidence" value="ECO:0007669"/>
    <property type="project" value="TreeGrafter"/>
</dbReference>
<dbReference type="PROSITE" id="PS50835">
    <property type="entry name" value="IG_LIKE"/>
    <property type="match status" value="2"/>
</dbReference>
<evidence type="ECO:0000313" key="8">
    <source>
        <dbReference type="Proteomes" id="UP000694844"/>
    </source>
</evidence>
<evidence type="ECO:0000259" key="7">
    <source>
        <dbReference type="PROSITE" id="PS50835"/>
    </source>
</evidence>
<dbReference type="Gene3D" id="2.60.40.10">
    <property type="entry name" value="Immunoglobulins"/>
    <property type="match status" value="2"/>
</dbReference>
<dbReference type="SMART" id="SM00409">
    <property type="entry name" value="IG"/>
    <property type="match status" value="2"/>
</dbReference>
<dbReference type="PANTHER" id="PTHR11640">
    <property type="entry name" value="NEPHRIN"/>
    <property type="match status" value="1"/>
</dbReference>
<evidence type="ECO:0000256" key="6">
    <source>
        <dbReference type="SAM" id="SignalP"/>
    </source>
</evidence>
<dbReference type="SUPFAM" id="SSF48726">
    <property type="entry name" value="Immunoglobulin"/>
    <property type="match status" value="2"/>
</dbReference>
<evidence type="ECO:0000256" key="2">
    <source>
        <dbReference type="ARBA" id="ARBA00023136"/>
    </source>
</evidence>
<reference evidence="9" key="1">
    <citation type="submission" date="2025-08" db="UniProtKB">
        <authorList>
            <consortium name="RefSeq"/>
        </authorList>
    </citation>
    <scope>IDENTIFICATION</scope>
    <source>
        <tissue evidence="9">Whole sample</tissue>
    </source>
</reference>